<evidence type="ECO:0000313" key="1">
    <source>
        <dbReference type="EMBL" id="KAK2192490.1"/>
    </source>
</evidence>
<organism evidence="1 2">
    <name type="scientific">Ridgeia piscesae</name>
    <name type="common">Tubeworm</name>
    <dbReference type="NCBI Taxonomy" id="27915"/>
    <lineage>
        <taxon>Eukaryota</taxon>
        <taxon>Metazoa</taxon>
        <taxon>Spiralia</taxon>
        <taxon>Lophotrochozoa</taxon>
        <taxon>Annelida</taxon>
        <taxon>Polychaeta</taxon>
        <taxon>Sedentaria</taxon>
        <taxon>Canalipalpata</taxon>
        <taxon>Sabellida</taxon>
        <taxon>Siboglinidae</taxon>
        <taxon>Ridgeia</taxon>
    </lineage>
</organism>
<comment type="caution">
    <text evidence="1">The sequence shown here is derived from an EMBL/GenBank/DDBJ whole genome shotgun (WGS) entry which is preliminary data.</text>
</comment>
<dbReference type="AlphaFoldDB" id="A0AAD9UKD7"/>
<proteinExistence type="predicted"/>
<dbReference type="Proteomes" id="UP001209878">
    <property type="component" value="Unassembled WGS sequence"/>
</dbReference>
<evidence type="ECO:0000313" key="2">
    <source>
        <dbReference type="Proteomes" id="UP001209878"/>
    </source>
</evidence>
<dbReference type="EMBL" id="JAODUO010000029">
    <property type="protein sequence ID" value="KAK2192490.1"/>
    <property type="molecule type" value="Genomic_DNA"/>
</dbReference>
<reference evidence="1" key="1">
    <citation type="journal article" date="2023" name="Mol. Biol. Evol.">
        <title>Third-Generation Sequencing Reveals the Adaptive Role of the Epigenome in Three Deep-Sea Polychaetes.</title>
        <authorList>
            <person name="Perez M."/>
            <person name="Aroh O."/>
            <person name="Sun Y."/>
            <person name="Lan Y."/>
            <person name="Juniper S.K."/>
            <person name="Young C.R."/>
            <person name="Angers B."/>
            <person name="Qian P.Y."/>
        </authorList>
    </citation>
    <scope>NUCLEOTIDE SEQUENCE</scope>
    <source>
        <strain evidence="1">R07B-5</strain>
    </source>
</reference>
<sequence length="38" mass="4094">MFPSIPLPVDRDPCADGVSFPADLSHARRTARAKNVAN</sequence>
<keyword evidence="2" id="KW-1185">Reference proteome</keyword>
<protein>
    <submittedName>
        <fullName evidence="1">Uncharacterized protein</fullName>
    </submittedName>
</protein>
<gene>
    <name evidence="1" type="ORF">NP493_29g04052</name>
</gene>
<accession>A0AAD9UKD7</accession>
<name>A0AAD9UKD7_RIDPI</name>